<dbReference type="Pfam" id="PF00892">
    <property type="entry name" value="EamA"/>
    <property type="match status" value="2"/>
</dbReference>
<keyword evidence="3 6" id="KW-0812">Transmembrane</keyword>
<dbReference type="InterPro" id="IPR050638">
    <property type="entry name" value="AA-Vitamin_Transporters"/>
</dbReference>
<dbReference type="InterPro" id="IPR000620">
    <property type="entry name" value="EamA_dom"/>
</dbReference>
<name>A0ABR7M4D7_9BACT</name>
<feature type="transmembrane region" description="Helical" evidence="6">
    <location>
        <begin position="32"/>
        <end position="55"/>
    </location>
</feature>
<keyword evidence="4 6" id="KW-1133">Transmembrane helix</keyword>
<evidence type="ECO:0000259" key="7">
    <source>
        <dbReference type="Pfam" id="PF00892"/>
    </source>
</evidence>
<evidence type="ECO:0000313" key="9">
    <source>
        <dbReference type="Proteomes" id="UP000765802"/>
    </source>
</evidence>
<feature type="domain" description="EamA" evidence="7">
    <location>
        <begin position="150"/>
        <end position="283"/>
    </location>
</feature>
<evidence type="ECO:0000256" key="4">
    <source>
        <dbReference type="ARBA" id="ARBA00022989"/>
    </source>
</evidence>
<evidence type="ECO:0000256" key="1">
    <source>
        <dbReference type="ARBA" id="ARBA00004141"/>
    </source>
</evidence>
<sequence>MNGRFVITGLLFAFLWASAATATKIGLQSAQPFTLALVRFMIAGGLMIFISNIILQNRLPRKQEWKGIAIYGLLNVTIYLGLYVLAMQSTSAGIASLAIAINPVLISLMASVLFKYRFTPVSVISLLLCSAGVLIAAWPLLKNSYATPLGLTILLISMVAYSGGAIYYTRQHWHELDVLTINGWQTMLGGLFLLPVAWWFYQPEKNLFDPRFWGGTLWLAIPVSIGAVQAWMVLLKQNPVAAAYWLYLCPVFGFIIASMVLHEPVGLYTVVGVTLVISGLYLVQRLASAKPEKQDQVKDING</sequence>
<organism evidence="8 9">
    <name type="scientific">Flavihumibacter stibioxidans</name>
    <dbReference type="NCBI Taxonomy" id="1834163"/>
    <lineage>
        <taxon>Bacteria</taxon>
        <taxon>Pseudomonadati</taxon>
        <taxon>Bacteroidota</taxon>
        <taxon>Chitinophagia</taxon>
        <taxon>Chitinophagales</taxon>
        <taxon>Chitinophagaceae</taxon>
        <taxon>Flavihumibacter</taxon>
    </lineage>
</organism>
<dbReference type="PANTHER" id="PTHR32322">
    <property type="entry name" value="INNER MEMBRANE TRANSPORTER"/>
    <property type="match status" value="1"/>
</dbReference>
<feature type="transmembrane region" description="Helical" evidence="6">
    <location>
        <begin position="242"/>
        <end position="261"/>
    </location>
</feature>
<evidence type="ECO:0000256" key="5">
    <source>
        <dbReference type="ARBA" id="ARBA00023136"/>
    </source>
</evidence>
<evidence type="ECO:0000256" key="2">
    <source>
        <dbReference type="ARBA" id="ARBA00007362"/>
    </source>
</evidence>
<dbReference type="EMBL" id="MBUA01000001">
    <property type="protein sequence ID" value="MBC6489488.1"/>
    <property type="molecule type" value="Genomic_DNA"/>
</dbReference>
<dbReference type="InterPro" id="IPR037185">
    <property type="entry name" value="EmrE-like"/>
</dbReference>
<evidence type="ECO:0000256" key="6">
    <source>
        <dbReference type="SAM" id="Phobius"/>
    </source>
</evidence>
<keyword evidence="5 6" id="KW-0472">Membrane</keyword>
<evidence type="ECO:0000313" key="8">
    <source>
        <dbReference type="EMBL" id="MBC6489488.1"/>
    </source>
</evidence>
<comment type="caution">
    <text evidence="8">The sequence shown here is derived from an EMBL/GenBank/DDBJ whole genome shotgun (WGS) entry which is preliminary data.</text>
</comment>
<proteinExistence type="inferred from homology"/>
<dbReference type="SUPFAM" id="SSF103481">
    <property type="entry name" value="Multidrug resistance efflux transporter EmrE"/>
    <property type="match status" value="2"/>
</dbReference>
<gene>
    <name evidence="8" type="ORF">BC349_00795</name>
</gene>
<feature type="transmembrane region" description="Helical" evidence="6">
    <location>
        <begin position="121"/>
        <end position="141"/>
    </location>
</feature>
<comment type="subcellular location">
    <subcellularLocation>
        <location evidence="1">Membrane</location>
        <topology evidence="1">Multi-pass membrane protein</topology>
    </subcellularLocation>
</comment>
<feature type="transmembrane region" description="Helical" evidence="6">
    <location>
        <begin position="92"/>
        <end position="114"/>
    </location>
</feature>
<protein>
    <recommendedName>
        <fullName evidence="7">EamA domain-containing protein</fullName>
    </recommendedName>
</protein>
<reference evidence="8 9" key="1">
    <citation type="submission" date="2016-07" db="EMBL/GenBank/DDBJ databases">
        <title>Genome analysis of Flavihumibacter stibioxidans YS-17.</title>
        <authorList>
            <person name="Shi K."/>
            <person name="Han Y."/>
            <person name="Wang G."/>
        </authorList>
    </citation>
    <scope>NUCLEOTIDE SEQUENCE [LARGE SCALE GENOMIC DNA]</scope>
    <source>
        <strain evidence="8 9">YS-17</strain>
    </source>
</reference>
<feature type="transmembrane region" description="Helical" evidence="6">
    <location>
        <begin position="147"/>
        <end position="169"/>
    </location>
</feature>
<evidence type="ECO:0000256" key="3">
    <source>
        <dbReference type="ARBA" id="ARBA00022692"/>
    </source>
</evidence>
<dbReference type="RefSeq" id="WP_187254849.1">
    <property type="nucleotide sequence ID" value="NZ_JBHULF010000006.1"/>
</dbReference>
<dbReference type="PANTHER" id="PTHR32322:SF2">
    <property type="entry name" value="EAMA DOMAIN-CONTAINING PROTEIN"/>
    <property type="match status" value="1"/>
</dbReference>
<feature type="transmembrane region" description="Helical" evidence="6">
    <location>
        <begin position="67"/>
        <end position="86"/>
    </location>
</feature>
<feature type="transmembrane region" description="Helical" evidence="6">
    <location>
        <begin position="181"/>
        <end position="201"/>
    </location>
</feature>
<feature type="domain" description="EamA" evidence="7">
    <location>
        <begin position="6"/>
        <end position="136"/>
    </location>
</feature>
<feature type="transmembrane region" description="Helical" evidence="6">
    <location>
        <begin position="213"/>
        <end position="235"/>
    </location>
</feature>
<accession>A0ABR7M4D7</accession>
<feature type="transmembrane region" description="Helical" evidence="6">
    <location>
        <begin position="267"/>
        <end position="283"/>
    </location>
</feature>
<dbReference type="Proteomes" id="UP000765802">
    <property type="component" value="Unassembled WGS sequence"/>
</dbReference>
<comment type="similarity">
    <text evidence="2">Belongs to the EamA transporter family.</text>
</comment>
<keyword evidence="9" id="KW-1185">Reference proteome</keyword>